<name>A0A915J9V6_ROMCU</name>
<evidence type="ECO:0000313" key="1">
    <source>
        <dbReference type="Proteomes" id="UP000887565"/>
    </source>
</evidence>
<protein>
    <submittedName>
        <fullName evidence="2">Uncharacterized protein</fullName>
    </submittedName>
</protein>
<evidence type="ECO:0000313" key="2">
    <source>
        <dbReference type="WBParaSite" id="nRc.2.0.1.t22471-RA"/>
    </source>
</evidence>
<reference evidence="2" key="1">
    <citation type="submission" date="2022-11" db="UniProtKB">
        <authorList>
            <consortium name="WormBaseParasite"/>
        </authorList>
    </citation>
    <scope>IDENTIFICATION</scope>
</reference>
<organism evidence="1 2">
    <name type="scientific">Romanomermis culicivorax</name>
    <name type="common">Nematode worm</name>
    <dbReference type="NCBI Taxonomy" id="13658"/>
    <lineage>
        <taxon>Eukaryota</taxon>
        <taxon>Metazoa</taxon>
        <taxon>Ecdysozoa</taxon>
        <taxon>Nematoda</taxon>
        <taxon>Enoplea</taxon>
        <taxon>Dorylaimia</taxon>
        <taxon>Mermithida</taxon>
        <taxon>Mermithoidea</taxon>
        <taxon>Mermithidae</taxon>
        <taxon>Romanomermis</taxon>
    </lineage>
</organism>
<dbReference type="AlphaFoldDB" id="A0A915J9V6"/>
<keyword evidence="1" id="KW-1185">Reference proteome</keyword>
<accession>A0A915J9V6</accession>
<sequence>MSSDEIKNRRNFRRKTLGIKPNLEAQSTIVGDENPRTFSLLNQAFCKLPIHSVESPTVADKNSRIFNF</sequence>
<dbReference type="Proteomes" id="UP000887565">
    <property type="component" value="Unplaced"/>
</dbReference>
<dbReference type="WBParaSite" id="nRc.2.0.1.t22471-RA">
    <property type="protein sequence ID" value="nRc.2.0.1.t22471-RA"/>
    <property type="gene ID" value="nRc.2.0.1.g22471"/>
</dbReference>
<proteinExistence type="predicted"/>